<feature type="domain" description="Pyruvate kinase barrel" evidence="12">
    <location>
        <begin position="7"/>
        <end position="48"/>
    </location>
</feature>
<dbReference type="EMBL" id="BARS01001584">
    <property type="protein sequence ID" value="GAF73748.1"/>
    <property type="molecule type" value="Genomic_DNA"/>
</dbReference>
<dbReference type="Gene3D" id="3.20.20.60">
    <property type="entry name" value="Phosphoenolpyruvate-binding domains"/>
    <property type="match status" value="1"/>
</dbReference>
<protein>
    <recommendedName>
        <fullName evidence="3">pyruvate kinase</fullName>
        <ecNumber evidence="3">2.7.1.40</ecNumber>
    </recommendedName>
</protein>
<evidence type="ECO:0000256" key="6">
    <source>
        <dbReference type="ARBA" id="ARBA00022741"/>
    </source>
</evidence>
<keyword evidence="5" id="KW-0479">Metal-binding</keyword>
<evidence type="ECO:0000256" key="11">
    <source>
        <dbReference type="ARBA" id="ARBA00023317"/>
    </source>
</evidence>
<dbReference type="InterPro" id="IPR001697">
    <property type="entry name" value="Pyr_Knase"/>
</dbReference>
<organism evidence="13">
    <name type="scientific">marine sediment metagenome</name>
    <dbReference type="NCBI Taxonomy" id="412755"/>
    <lineage>
        <taxon>unclassified sequences</taxon>
        <taxon>metagenomes</taxon>
        <taxon>ecological metagenomes</taxon>
    </lineage>
</organism>
<dbReference type="Pfam" id="PF00224">
    <property type="entry name" value="PK"/>
    <property type="match status" value="1"/>
</dbReference>
<gene>
    <name evidence="13" type="ORF">S01H1_03027</name>
</gene>
<dbReference type="AlphaFoldDB" id="X0RY76"/>
<evidence type="ECO:0000256" key="4">
    <source>
        <dbReference type="ARBA" id="ARBA00022679"/>
    </source>
</evidence>
<evidence type="ECO:0000256" key="10">
    <source>
        <dbReference type="ARBA" id="ARBA00023152"/>
    </source>
</evidence>
<keyword evidence="4" id="KW-0808">Transferase</keyword>
<evidence type="ECO:0000256" key="5">
    <source>
        <dbReference type="ARBA" id="ARBA00022723"/>
    </source>
</evidence>
<evidence type="ECO:0000256" key="1">
    <source>
        <dbReference type="ARBA" id="ARBA00004997"/>
    </source>
</evidence>
<evidence type="ECO:0000313" key="13">
    <source>
        <dbReference type="EMBL" id="GAF73748.1"/>
    </source>
</evidence>
<comment type="pathway">
    <text evidence="1">Carbohydrate degradation; glycolysis; pyruvate from D-glyceraldehyde 3-phosphate: step 5/5.</text>
</comment>
<evidence type="ECO:0000256" key="8">
    <source>
        <dbReference type="ARBA" id="ARBA00022840"/>
    </source>
</evidence>
<dbReference type="GO" id="GO:0000287">
    <property type="term" value="F:magnesium ion binding"/>
    <property type="evidence" value="ECO:0007669"/>
    <property type="project" value="InterPro"/>
</dbReference>
<accession>X0RY76</accession>
<dbReference type="EC" id="2.7.1.40" evidence="3"/>
<evidence type="ECO:0000256" key="7">
    <source>
        <dbReference type="ARBA" id="ARBA00022777"/>
    </source>
</evidence>
<evidence type="ECO:0000256" key="9">
    <source>
        <dbReference type="ARBA" id="ARBA00022842"/>
    </source>
</evidence>
<keyword evidence="10" id="KW-0324">Glycolysis</keyword>
<feature type="non-terminal residue" evidence="13">
    <location>
        <position position="49"/>
    </location>
</feature>
<dbReference type="PANTHER" id="PTHR11817">
    <property type="entry name" value="PYRUVATE KINASE"/>
    <property type="match status" value="1"/>
</dbReference>
<evidence type="ECO:0000259" key="12">
    <source>
        <dbReference type="Pfam" id="PF00224"/>
    </source>
</evidence>
<keyword evidence="6" id="KW-0547">Nucleotide-binding</keyword>
<keyword evidence="7" id="KW-0418">Kinase</keyword>
<dbReference type="GO" id="GO:0030955">
    <property type="term" value="F:potassium ion binding"/>
    <property type="evidence" value="ECO:0007669"/>
    <property type="project" value="InterPro"/>
</dbReference>
<dbReference type="GO" id="GO:0004743">
    <property type="term" value="F:pyruvate kinase activity"/>
    <property type="evidence" value="ECO:0007669"/>
    <property type="project" value="UniProtKB-EC"/>
</dbReference>
<evidence type="ECO:0000256" key="2">
    <source>
        <dbReference type="ARBA" id="ARBA00008663"/>
    </source>
</evidence>
<comment type="caution">
    <text evidence="13">The sequence shown here is derived from an EMBL/GenBank/DDBJ whole genome shotgun (WGS) entry which is preliminary data.</text>
</comment>
<dbReference type="InterPro" id="IPR015793">
    <property type="entry name" value="Pyrv_Knase_brl"/>
</dbReference>
<sequence length="49" mass="5220">MALPFIRSKIVCTIGPASSDPETLDAMIAAGMDVVRINTSHGSHDEHRA</sequence>
<reference evidence="13" key="1">
    <citation type="journal article" date="2014" name="Front. Microbiol.">
        <title>High frequency of phylogenetically diverse reductive dehalogenase-homologous genes in deep subseafloor sedimentary metagenomes.</title>
        <authorList>
            <person name="Kawai M."/>
            <person name="Futagami T."/>
            <person name="Toyoda A."/>
            <person name="Takaki Y."/>
            <person name="Nishi S."/>
            <person name="Hori S."/>
            <person name="Arai W."/>
            <person name="Tsubouchi T."/>
            <person name="Morono Y."/>
            <person name="Uchiyama I."/>
            <person name="Ito T."/>
            <person name="Fujiyama A."/>
            <person name="Inagaki F."/>
            <person name="Takami H."/>
        </authorList>
    </citation>
    <scope>NUCLEOTIDE SEQUENCE</scope>
    <source>
        <strain evidence="13">Expedition CK06-06</strain>
    </source>
</reference>
<dbReference type="GO" id="GO:0016301">
    <property type="term" value="F:kinase activity"/>
    <property type="evidence" value="ECO:0007669"/>
    <property type="project" value="UniProtKB-KW"/>
</dbReference>
<dbReference type="InterPro" id="IPR015813">
    <property type="entry name" value="Pyrv/PenolPyrv_kinase-like_dom"/>
</dbReference>
<dbReference type="GO" id="GO:0005524">
    <property type="term" value="F:ATP binding"/>
    <property type="evidence" value="ECO:0007669"/>
    <property type="project" value="UniProtKB-KW"/>
</dbReference>
<comment type="similarity">
    <text evidence="2">Belongs to the pyruvate kinase family.</text>
</comment>
<keyword evidence="9" id="KW-0460">Magnesium</keyword>
<evidence type="ECO:0000256" key="3">
    <source>
        <dbReference type="ARBA" id="ARBA00012142"/>
    </source>
</evidence>
<dbReference type="SUPFAM" id="SSF51621">
    <property type="entry name" value="Phosphoenolpyruvate/pyruvate domain"/>
    <property type="match status" value="1"/>
</dbReference>
<keyword evidence="8" id="KW-0067">ATP-binding</keyword>
<dbReference type="InterPro" id="IPR040442">
    <property type="entry name" value="Pyrv_kinase-like_dom_sf"/>
</dbReference>
<proteinExistence type="inferred from homology"/>
<keyword evidence="11" id="KW-0670">Pyruvate</keyword>
<dbReference type="UniPathway" id="UPA00109">
    <property type="reaction ID" value="UER00188"/>
</dbReference>
<name>X0RY76_9ZZZZ</name>